<evidence type="ECO:0000313" key="2">
    <source>
        <dbReference type="Proteomes" id="UP000287372"/>
    </source>
</evidence>
<sequence>MGGSRPDARTICDPTDRAAYVALIKDTASPGRRYREEGGV</sequence>
<dbReference type="GeneID" id="55009836"/>
<accession>A0A3S9U8Q8</accession>
<name>A0A3S9U8Q8_9CAUD</name>
<keyword evidence="2" id="KW-1185">Reference proteome</keyword>
<dbReference type="RefSeq" id="YP_009818493.1">
    <property type="nucleotide sequence ID" value="NC_048139.1"/>
</dbReference>
<dbReference type="EMBL" id="MK279841">
    <property type="protein sequence ID" value="AZS06697.1"/>
    <property type="molecule type" value="Genomic_DNA"/>
</dbReference>
<organism evidence="1 2">
    <name type="scientific">Streptomyces phage Hiyaa</name>
    <dbReference type="NCBI Taxonomy" id="2499072"/>
    <lineage>
        <taxon>Viruses</taxon>
        <taxon>Duplodnaviria</taxon>
        <taxon>Heunggongvirae</taxon>
        <taxon>Uroviricota</taxon>
        <taxon>Caudoviricetes</taxon>
        <taxon>Hiyaavirus</taxon>
        <taxon>Hiyaavirus hiyaa</taxon>
    </lineage>
</organism>
<reference evidence="1 2" key="1">
    <citation type="submission" date="2018-12" db="EMBL/GenBank/DDBJ databases">
        <authorList>
            <person name="Lieu J.K."/>
            <person name="Tian C.Z."/>
            <person name="Hsaio W.J."/>
            <person name="Shaffer C.D."/>
            <person name="Weston-Hafer K.A."/>
            <person name="Russell D.A."/>
            <person name="Pope W.H."/>
            <person name="Jacobs-Sera D."/>
            <person name="Hendrix R.W."/>
            <person name="Hatfull G.F."/>
        </authorList>
    </citation>
    <scope>NUCLEOTIDE SEQUENCE [LARGE SCALE GENOMIC DNA]</scope>
</reference>
<evidence type="ECO:0000313" key="1">
    <source>
        <dbReference type="EMBL" id="AZS06697.1"/>
    </source>
</evidence>
<proteinExistence type="predicted"/>
<dbReference type="Proteomes" id="UP000287372">
    <property type="component" value="Segment"/>
</dbReference>
<gene>
    <name evidence="1" type="primary">58</name>
    <name evidence="1" type="ORF">SEA_HIYAA_58</name>
</gene>
<protein>
    <submittedName>
        <fullName evidence="1">Uncharacterized protein</fullName>
    </submittedName>
</protein>
<dbReference type="KEGG" id="vg:55009836"/>